<accession>A0A8J4VBK1</accession>
<dbReference type="AlphaFoldDB" id="A0A8J4VBK1"/>
<sequence length="81" mass="9219">MSEFLTVHPPNLMLLSWPYKALCSNDFNTLLYTKSSLRISPEDNSLQLVDKVGKKARCTTEGNGMEWNDHKGMERNGIECI</sequence>
<name>A0A8J4VBK1_9ROSI</name>
<dbReference type="Proteomes" id="UP000737018">
    <property type="component" value="Unassembled WGS sequence"/>
</dbReference>
<proteinExistence type="predicted"/>
<organism evidence="1 2">
    <name type="scientific">Castanea mollissima</name>
    <name type="common">Chinese chestnut</name>
    <dbReference type="NCBI Taxonomy" id="60419"/>
    <lineage>
        <taxon>Eukaryota</taxon>
        <taxon>Viridiplantae</taxon>
        <taxon>Streptophyta</taxon>
        <taxon>Embryophyta</taxon>
        <taxon>Tracheophyta</taxon>
        <taxon>Spermatophyta</taxon>
        <taxon>Magnoliopsida</taxon>
        <taxon>eudicotyledons</taxon>
        <taxon>Gunneridae</taxon>
        <taxon>Pentapetalae</taxon>
        <taxon>rosids</taxon>
        <taxon>fabids</taxon>
        <taxon>Fagales</taxon>
        <taxon>Fagaceae</taxon>
        <taxon>Castanea</taxon>
    </lineage>
</organism>
<dbReference type="EMBL" id="JRKL02012566">
    <property type="protein sequence ID" value="KAF3944654.1"/>
    <property type="molecule type" value="Genomic_DNA"/>
</dbReference>
<reference evidence="1" key="1">
    <citation type="submission" date="2020-03" db="EMBL/GenBank/DDBJ databases">
        <title>Castanea mollissima Vanexum genome sequencing.</title>
        <authorList>
            <person name="Staton M."/>
        </authorList>
    </citation>
    <scope>NUCLEOTIDE SEQUENCE</scope>
    <source>
        <tissue evidence="1">Leaf</tissue>
    </source>
</reference>
<evidence type="ECO:0000313" key="1">
    <source>
        <dbReference type="EMBL" id="KAF3944654.1"/>
    </source>
</evidence>
<protein>
    <submittedName>
        <fullName evidence="1">Uncharacterized protein</fullName>
    </submittedName>
</protein>
<comment type="caution">
    <text evidence="1">The sequence shown here is derived from an EMBL/GenBank/DDBJ whole genome shotgun (WGS) entry which is preliminary data.</text>
</comment>
<keyword evidence="2" id="KW-1185">Reference proteome</keyword>
<evidence type="ECO:0000313" key="2">
    <source>
        <dbReference type="Proteomes" id="UP000737018"/>
    </source>
</evidence>
<gene>
    <name evidence="1" type="ORF">CMV_028897</name>
</gene>
<dbReference type="OrthoDB" id="10406929at2759"/>